<name>A0A812RR01_9DINO</name>
<organism evidence="3 4">
    <name type="scientific">Symbiodinium natans</name>
    <dbReference type="NCBI Taxonomy" id="878477"/>
    <lineage>
        <taxon>Eukaryota</taxon>
        <taxon>Sar</taxon>
        <taxon>Alveolata</taxon>
        <taxon>Dinophyceae</taxon>
        <taxon>Suessiales</taxon>
        <taxon>Symbiodiniaceae</taxon>
        <taxon>Symbiodinium</taxon>
    </lineage>
</organism>
<evidence type="ECO:0000313" key="4">
    <source>
        <dbReference type="Proteomes" id="UP000604046"/>
    </source>
</evidence>
<feature type="region of interest" description="Disordered" evidence="2">
    <location>
        <begin position="272"/>
        <end position="322"/>
    </location>
</feature>
<reference evidence="3" key="1">
    <citation type="submission" date="2021-02" db="EMBL/GenBank/DDBJ databases">
        <authorList>
            <person name="Dougan E. K."/>
            <person name="Rhodes N."/>
            <person name="Thang M."/>
            <person name="Chan C."/>
        </authorList>
    </citation>
    <scope>NUCLEOTIDE SEQUENCE</scope>
</reference>
<feature type="coiled-coil region" evidence="1">
    <location>
        <begin position="104"/>
        <end position="180"/>
    </location>
</feature>
<gene>
    <name evidence="3" type="primary">CARNS1</name>
    <name evidence="3" type="ORF">SNAT2548_LOCUS24819</name>
</gene>
<dbReference type="AlphaFoldDB" id="A0A812RR01"/>
<evidence type="ECO:0000256" key="2">
    <source>
        <dbReference type="SAM" id="MobiDB-lite"/>
    </source>
</evidence>
<comment type="caution">
    <text evidence="3">The sequence shown here is derived from an EMBL/GenBank/DDBJ whole genome shotgun (WGS) entry which is preliminary data.</text>
</comment>
<evidence type="ECO:0000313" key="3">
    <source>
        <dbReference type="EMBL" id="CAE7452665.1"/>
    </source>
</evidence>
<dbReference type="OrthoDB" id="445167at2759"/>
<keyword evidence="4" id="KW-1185">Reference proteome</keyword>
<protein>
    <submittedName>
        <fullName evidence="3">CARNS1 protein</fullName>
    </submittedName>
</protein>
<sequence>MMSHAAIDLLEACMWSCRYRGNKGSNKSFSKFLRICTAVAPLYVYAESTHQLKEYFSAMGFAAPFDFSTEQMTGGSAGFGPEQDEREQTEHTLRELSRRFQKVLSADKEVCQQISEEMAMLEKELARLEETTLQVENQYRQDSQANDRLAEEAQQLQHKVAEAQQRLLELRDDCRALNLESLSLRRDRNHLVEELGFLQRSLDDEMHTLHALEQMNANFQAFHDDMEANAELLLHQRKELMGQVSKERELSRQDARQNNELRNLLERRKREQAVFASGGSRQSATPKDSAVQSAQSPAISSDHSWASFLSQPAVEKDKAAAR</sequence>
<feature type="compositionally biased region" description="Polar residues" evidence="2">
    <location>
        <begin position="279"/>
        <end position="310"/>
    </location>
</feature>
<dbReference type="EMBL" id="CAJNDS010002370">
    <property type="protein sequence ID" value="CAE7452665.1"/>
    <property type="molecule type" value="Genomic_DNA"/>
</dbReference>
<evidence type="ECO:0000256" key="1">
    <source>
        <dbReference type="SAM" id="Coils"/>
    </source>
</evidence>
<keyword evidence="1" id="KW-0175">Coiled coil</keyword>
<dbReference type="Proteomes" id="UP000604046">
    <property type="component" value="Unassembled WGS sequence"/>
</dbReference>
<proteinExistence type="predicted"/>
<accession>A0A812RR01</accession>